<evidence type="ECO:0000313" key="2">
    <source>
        <dbReference type="Proteomes" id="UP001499967"/>
    </source>
</evidence>
<protein>
    <recommendedName>
        <fullName evidence="3">Zinc finger protein</fullName>
    </recommendedName>
</protein>
<keyword evidence="2" id="KW-1185">Reference proteome</keyword>
<dbReference type="EMBL" id="BAAAHP010000071">
    <property type="protein sequence ID" value="GAA0934404.1"/>
    <property type="molecule type" value="Genomic_DNA"/>
</dbReference>
<dbReference type="Proteomes" id="UP001499967">
    <property type="component" value="Unassembled WGS sequence"/>
</dbReference>
<name>A0ABN1PYI0_9PSEU</name>
<evidence type="ECO:0000313" key="1">
    <source>
        <dbReference type="EMBL" id="GAA0934404.1"/>
    </source>
</evidence>
<reference evidence="1 2" key="1">
    <citation type="journal article" date="2019" name="Int. J. Syst. Evol. Microbiol.">
        <title>The Global Catalogue of Microorganisms (GCM) 10K type strain sequencing project: providing services to taxonomists for standard genome sequencing and annotation.</title>
        <authorList>
            <consortium name="The Broad Institute Genomics Platform"/>
            <consortium name="The Broad Institute Genome Sequencing Center for Infectious Disease"/>
            <person name="Wu L."/>
            <person name="Ma J."/>
        </authorList>
    </citation>
    <scope>NUCLEOTIDE SEQUENCE [LARGE SCALE GENOMIC DNA]</scope>
    <source>
        <strain evidence="1 2">JCM 11117</strain>
    </source>
</reference>
<accession>A0ABN1PYI0</accession>
<sequence>MHRMQDRYRFETAVGVVDVWVMREHRDGTVDVLCTCCGARWERVRVHLQGGPGGPPDSSSPTAAR</sequence>
<gene>
    <name evidence="1" type="ORF">GCM10009559_24920</name>
</gene>
<evidence type="ECO:0008006" key="3">
    <source>
        <dbReference type="Google" id="ProtNLM"/>
    </source>
</evidence>
<comment type="caution">
    <text evidence="1">The sequence shown here is derived from an EMBL/GenBank/DDBJ whole genome shotgun (WGS) entry which is preliminary data.</text>
</comment>
<organism evidence="1 2">
    <name type="scientific">Pseudonocardia zijingensis</name>
    <dbReference type="NCBI Taxonomy" id="153376"/>
    <lineage>
        <taxon>Bacteria</taxon>
        <taxon>Bacillati</taxon>
        <taxon>Actinomycetota</taxon>
        <taxon>Actinomycetes</taxon>
        <taxon>Pseudonocardiales</taxon>
        <taxon>Pseudonocardiaceae</taxon>
        <taxon>Pseudonocardia</taxon>
    </lineage>
</organism>
<proteinExistence type="predicted"/>
<dbReference type="RefSeq" id="WP_343941486.1">
    <property type="nucleotide sequence ID" value="NZ_BAAAHP010000071.1"/>
</dbReference>